<evidence type="ECO:0000256" key="1">
    <source>
        <dbReference type="ARBA" id="ARBA00008601"/>
    </source>
</evidence>
<gene>
    <name evidence="9" type="ORF">EGW08_012651</name>
</gene>
<dbReference type="SUPFAM" id="SSF52799">
    <property type="entry name" value="(Phosphotyrosine protein) phosphatases II"/>
    <property type="match status" value="1"/>
</dbReference>
<dbReference type="GO" id="GO:0017017">
    <property type="term" value="F:MAP kinase tyrosine/serine/threonine phosphatase activity"/>
    <property type="evidence" value="ECO:0007669"/>
    <property type="project" value="InterPro"/>
</dbReference>
<evidence type="ECO:0000256" key="4">
    <source>
        <dbReference type="ARBA" id="ARBA00022912"/>
    </source>
</evidence>
<dbReference type="PROSITE" id="PS00383">
    <property type="entry name" value="TYR_PHOSPHATASE_1"/>
    <property type="match status" value="1"/>
</dbReference>
<evidence type="ECO:0000313" key="10">
    <source>
        <dbReference type="Proteomes" id="UP000271974"/>
    </source>
</evidence>
<dbReference type="SMART" id="SM00195">
    <property type="entry name" value="DSPc"/>
    <property type="match status" value="1"/>
</dbReference>
<feature type="domain" description="Rhodanese" evidence="8">
    <location>
        <begin position="39"/>
        <end position="155"/>
    </location>
</feature>
<dbReference type="InterPro" id="IPR000340">
    <property type="entry name" value="Dual-sp_phosphatase_cat-dom"/>
</dbReference>
<dbReference type="Pfam" id="PF00782">
    <property type="entry name" value="DSPc"/>
    <property type="match status" value="1"/>
</dbReference>
<keyword evidence="3" id="KW-0378">Hydrolase</keyword>
<dbReference type="InterPro" id="IPR029021">
    <property type="entry name" value="Prot-tyrosine_phosphatase-like"/>
</dbReference>
<evidence type="ECO:0000259" key="7">
    <source>
        <dbReference type="PROSITE" id="PS50056"/>
    </source>
</evidence>
<dbReference type="InterPro" id="IPR008343">
    <property type="entry name" value="MKP"/>
</dbReference>
<dbReference type="Gene3D" id="3.40.250.10">
    <property type="entry name" value="Rhodanese-like domain"/>
    <property type="match status" value="1"/>
</dbReference>
<evidence type="ECO:0000259" key="6">
    <source>
        <dbReference type="PROSITE" id="PS50054"/>
    </source>
</evidence>
<dbReference type="GO" id="GO:0004725">
    <property type="term" value="F:protein tyrosine phosphatase activity"/>
    <property type="evidence" value="ECO:0007669"/>
    <property type="project" value="UniProtKB-EC"/>
</dbReference>
<feature type="domain" description="Tyrosine-protein phosphatase" evidence="6">
    <location>
        <begin position="203"/>
        <end position="344"/>
    </location>
</feature>
<dbReference type="Pfam" id="PF00581">
    <property type="entry name" value="Rhodanese"/>
    <property type="match status" value="1"/>
</dbReference>
<feature type="region of interest" description="Disordered" evidence="5">
    <location>
        <begin position="356"/>
        <end position="405"/>
    </location>
</feature>
<dbReference type="EC" id="3.1.3.48" evidence="2"/>
<dbReference type="SUPFAM" id="SSF52821">
    <property type="entry name" value="Rhodanese/Cell cycle control phosphatase"/>
    <property type="match status" value="1"/>
</dbReference>
<organism evidence="9 10">
    <name type="scientific">Elysia chlorotica</name>
    <name type="common">Eastern emerald elysia</name>
    <name type="synonym">Sea slug</name>
    <dbReference type="NCBI Taxonomy" id="188477"/>
    <lineage>
        <taxon>Eukaryota</taxon>
        <taxon>Metazoa</taxon>
        <taxon>Spiralia</taxon>
        <taxon>Lophotrochozoa</taxon>
        <taxon>Mollusca</taxon>
        <taxon>Gastropoda</taxon>
        <taxon>Heterobranchia</taxon>
        <taxon>Euthyneura</taxon>
        <taxon>Panpulmonata</taxon>
        <taxon>Sacoglossa</taxon>
        <taxon>Placobranchoidea</taxon>
        <taxon>Plakobranchidae</taxon>
        <taxon>Elysia</taxon>
    </lineage>
</organism>
<dbReference type="Proteomes" id="UP000271974">
    <property type="component" value="Unassembled WGS sequence"/>
</dbReference>
<dbReference type="OrthoDB" id="165342at2759"/>
<name>A0A3S1C0H0_ELYCH</name>
<dbReference type="PROSITE" id="PS50206">
    <property type="entry name" value="RHODANESE_3"/>
    <property type="match status" value="1"/>
</dbReference>
<feature type="region of interest" description="Disordered" evidence="5">
    <location>
        <begin position="437"/>
        <end position="460"/>
    </location>
</feature>
<feature type="compositionally biased region" description="Low complexity" evidence="5">
    <location>
        <begin position="380"/>
        <end position="391"/>
    </location>
</feature>
<keyword evidence="10" id="KW-1185">Reference proteome</keyword>
<dbReference type="InterPro" id="IPR036873">
    <property type="entry name" value="Rhodanese-like_dom_sf"/>
</dbReference>
<dbReference type="AlphaFoldDB" id="A0A3S1C0H0"/>
<dbReference type="InterPro" id="IPR016130">
    <property type="entry name" value="Tyr_Pase_AS"/>
</dbReference>
<accession>A0A3S1C0H0</accession>
<dbReference type="GO" id="GO:0005737">
    <property type="term" value="C:cytoplasm"/>
    <property type="evidence" value="ECO:0007669"/>
    <property type="project" value="TreeGrafter"/>
</dbReference>
<dbReference type="InterPro" id="IPR000387">
    <property type="entry name" value="Tyr_Pase_dom"/>
</dbReference>
<evidence type="ECO:0000256" key="5">
    <source>
        <dbReference type="SAM" id="MobiDB-lite"/>
    </source>
</evidence>
<evidence type="ECO:0000313" key="9">
    <source>
        <dbReference type="EMBL" id="RUS79580.1"/>
    </source>
</evidence>
<reference evidence="9 10" key="1">
    <citation type="submission" date="2019-01" db="EMBL/GenBank/DDBJ databases">
        <title>A draft genome assembly of the solar-powered sea slug Elysia chlorotica.</title>
        <authorList>
            <person name="Cai H."/>
            <person name="Li Q."/>
            <person name="Fang X."/>
            <person name="Li J."/>
            <person name="Curtis N.E."/>
            <person name="Altenburger A."/>
            <person name="Shibata T."/>
            <person name="Feng M."/>
            <person name="Maeda T."/>
            <person name="Schwartz J.A."/>
            <person name="Shigenobu S."/>
            <person name="Lundholm N."/>
            <person name="Nishiyama T."/>
            <person name="Yang H."/>
            <person name="Hasebe M."/>
            <person name="Li S."/>
            <person name="Pierce S.K."/>
            <person name="Wang J."/>
        </authorList>
    </citation>
    <scope>NUCLEOTIDE SEQUENCE [LARGE SCALE GENOMIC DNA]</scope>
    <source>
        <strain evidence="9">EC2010</strain>
        <tissue evidence="9">Whole organism of an adult</tissue>
    </source>
</reference>
<dbReference type="Gene3D" id="3.90.190.10">
    <property type="entry name" value="Protein tyrosine phosphatase superfamily"/>
    <property type="match status" value="1"/>
</dbReference>
<sequence>MSTNVMMLESNQRRVSLTSPDAEIQFITPKGLQHLLDTSPSTVQVVDCRSFLNYNTERIIGSVNVYCPPLVKKRFQTCLPLSSMLSSETKTTLVRPMVETVVLHDQCTNHALFYLGQSDLPLVFQSLRNFLGDKTYMILNGGFCSFHNQFPKYCSRHTSFSGQLLHAKKTDALMHSTVTSPGSIAYDLHSLNTPEPKRKLSLSPVELLPYLYIGDAGHSTRKELLLGFKISAILNVSTSCENHFPTDFRYKVIPVEDSHNANLFEWFQDAILFIERERRAGGKVLVHCHGGISRSATVCLAYLMFSRHLRLDDAFDYVRARRNVISPNANFMMQLSQFETELRKLGVCWPEAWSKRYPSSSSSTTTEEDMSWDDRKNRLESSSSTTSSEFSWQGTTPSRGTADTVTGQHCPENSLLIPTGKDLHAFHQEPVMCCQNLTSPRKSSPTESKSGTNFDGGSSENKYNITCSEKPGWNLHLRLKSCNSEDVFLQPPQDPQFLVCQQAVSPNTDDETRKKQLVQEFEAEIVSSHFSPPPKSPSLNFGCLLEQSKTSSQNFFFGSCPDITQTPSINLTTNNANERSFYNNRDNDVFSNGSLQVAKQHDLNIEDEEDSSMA</sequence>
<protein>
    <recommendedName>
        <fullName evidence="2">protein-tyrosine-phosphatase</fullName>
        <ecNumber evidence="2">3.1.3.48</ecNumber>
    </recommendedName>
</protein>
<dbReference type="PANTHER" id="PTHR10159:SF530">
    <property type="entry name" value="DUAL SPECIFICITY PROTEIN PHOSPHATASE DDB_G0271350-RELATED"/>
    <property type="match status" value="1"/>
</dbReference>
<comment type="similarity">
    <text evidence="1">Belongs to the protein-tyrosine phosphatase family. Non-receptor class dual specificity subfamily.</text>
</comment>
<dbReference type="PANTHER" id="PTHR10159">
    <property type="entry name" value="DUAL SPECIFICITY PROTEIN PHOSPHATASE"/>
    <property type="match status" value="1"/>
</dbReference>
<dbReference type="GO" id="GO:0005634">
    <property type="term" value="C:nucleus"/>
    <property type="evidence" value="ECO:0007669"/>
    <property type="project" value="TreeGrafter"/>
</dbReference>
<feature type="compositionally biased region" description="Polar residues" evidence="5">
    <location>
        <begin position="392"/>
        <end position="405"/>
    </location>
</feature>
<dbReference type="PROSITE" id="PS50054">
    <property type="entry name" value="TYR_PHOSPHATASE_DUAL"/>
    <property type="match status" value="1"/>
</dbReference>
<dbReference type="EMBL" id="RQTK01000442">
    <property type="protein sequence ID" value="RUS79580.1"/>
    <property type="molecule type" value="Genomic_DNA"/>
</dbReference>
<dbReference type="InterPro" id="IPR020422">
    <property type="entry name" value="TYR_PHOSPHATASE_DUAL_dom"/>
</dbReference>
<evidence type="ECO:0000259" key="8">
    <source>
        <dbReference type="PROSITE" id="PS50206"/>
    </source>
</evidence>
<evidence type="ECO:0000256" key="2">
    <source>
        <dbReference type="ARBA" id="ARBA00013064"/>
    </source>
</evidence>
<feature type="domain" description="Tyrosine specific protein phosphatases" evidence="7">
    <location>
        <begin position="265"/>
        <end position="322"/>
    </location>
</feature>
<proteinExistence type="inferred from homology"/>
<dbReference type="InterPro" id="IPR001763">
    <property type="entry name" value="Rhodanese-like_dom"/>
</dbReference>
<dbReference type="PROSITE" id="PS50056">
    <property type="entry name" value="TYR_PHOSPHATASE_2"/>
    <property type="match status" value="1"/>
</dbReference>
<evidence type="ECO:0000256" key="3">
    <source>
        <dbReference type="ARBA" id="ARBA00022801"/>
    </source>
</evidence>
<dbReference type="STRING" id="188477.A0A3S1C0H0"/>
<dbReference type="GO" id="GO:0043409">
    <property type="term" value="P:negative regulation of MAPK cascade"/>
    <property type="evidence" value="ECO:0007669"/>
    <property type="project" value="TreeGrafter"/>
</dbReference>
<dbReference type="PRINTS" id="PR01764">
    <property type="entry name" value="MAPKPHPHTASE"/>
</dbReference>
<keyword evidence="4" id="KW-0904">Protein phosphatase</keyword>
<comment type="caution">
    <text evidence="9">The sequence shown here is derived from an EMBL/GenBank/DDBJ whole genome shotgun (WGS) entry which is preliminary data.</text>
</comment>
<dbReference type="GO" id="GO:0001706">
    <property type="term" value="P:endoderm formation"/>
    <property type="evidence" value="ECO:0007669"/>
    <property type="project" value="TreeGrafter"/>
</dbReference>
<dbReference type="CDD" id="cd01446">
    <property type="entry name" value="DSP_MapKP"/>
    <property type="match status" value="1"/>
</dbReference>